<dbReference type="SUPFAM" id="SSF55550">
    <property type="entry name" value="SH2 domain"/>
    <property type="match status" value="1"/>
</dbReference>
<dbReference type="InterPro" id="IPR051751">
    <property type="entry name" value="Immunoreceptor_sig_adapters"/>
</dbReference>
<feature type="compositionally biased region" description="Polar residues" evidence="3">
    <location>
        <begin position="1"/>
        <end position="12"/>
    </location>
</feature>
<dbReference type="PRINTS" id="PR00401">
    <property type="entry name" value="SH2DOMAIN"/>
</dbReference>
<reference evidence="5" key="1">
    <citation type="submission" date="2016-05" db="EMBL/GenBank/DDBJ databases">
        <authorList>
            <person name="Lavstsen T."/>
            <person name="Jespersen J.S."/>
        </authorList>
    </citation>
    <scope>NUCLEOTIDE SEQUENCE</scope>
    <source>
        <tissue evidence="5">Brain</tissue>
    </source>
</reference>
<feature type="region of interest" description="Disordered" evidence="3">
    <location>
        <begin position="1"/>
        <end position="74"/>
    </location>
</feature>
<organism evidence="5">
    <name type="scientific">Nothobranchius kuhntae</name>
    <name type="common">Beira killifish</name>
    <dbReference type="NCBI Taxonomy" id="321403"/>
    <lineage>
        <taxon>Eukaryota</taxon>
        <taxon>Metazoa</taxon>
        <taxon>Chordata</taxon>
        <taxon>Craniata</taxon>
        <taxon>Vertebrata</taxon>
        <taxon>Euteleostomi</taxon>
        <taxon>Actinopterygii</taxon>
        <taxon>Neopterygii</taxon>
        <taxon>Teleostei</taxon>
        <taxon>Neoteleostei</taxon>
        <taxon>Acanthomorphata</taxon>
        <taxon>Ovalentaria</taxon>
        <taxon>Atherinomorphae</taxon>
        <taxon>Cyprinodontiformes</taxon>
        <taxon>Nothobranchiidae</taxon>
        <taxon>Nothobranchius</taxon>
    </lineage>
</organism>
<feature type="compositionally biased region" description="Basic and acidic residues" evidence="3">
    <location>
        <begin position="17"/>
        <end position="27"/>
    </location>
</feature>
<dbReference type="GO" id="GO:0007169">
    <property type="term" value="P:cell surface receptor protein tyrosine kinase signaling pathway"/>
    <property type="evidence" value="ECO:0007669"/>
    <property type="project" value="TreeGrafter"/>
</dbReference>
<evidence type="ECO:0000256" key="3">
    <source>
        <dbReference type="SAM" id="MobiDB-lite"/>
    </source>
</evidence>
<name>A0A1A8J978_NOTKU</name>
<dbReference type="Pfam" id="PF00017">
    <property type="entry name" value="SH2"/>
    <property type="match status" value="1"/>
</dbReference>
<keyword evidence="1 2" id="KW-0727">SH2 domain</keyword>
<dbReference type="FunFam" id="3.30.505.10:FF:000016">
    <property type="entry name" value="B-cell linker protein isoform 2"/>
    <property type="match status" value="1"/>
</dbReference>
<proteinExistence type="predicted"/>
<dbReference type="EMBL" id="HAED01019765">
    <property type="protein sequence ID" value="SBR06250.1"/>
    <property type="molecule type" value="Transcribed_RNA"/>
</dbReference>
<dbReference type="PANTHER" id="PTHR14098:SF17">
    <property type="entry name" value="B-CELL LINKER PROTEIN"/>
    <property type="match status" value="1"/>
</dbReference>
<evidence type="ECO:0000256" key="2">
    <source>
        <dbReference type="PROSITE-ProRule" id="PRU00191"/>
    </source>
</evidence>
<feature type="domain" description="SH2" evidence="4">
    <location>
        <begin position="81"/>
        <end position="189"/>
    </location>
</feature>
<evidence type="ECO:0000313" key="5">
    <source>
        <dbReference type="EMBL" id="SBR06250.1"/>
    </source>
</evidence>
<evidence type="ECO:0000259" key="4">
    <source>
        <dbReference type="PROSITE" id="PS50001"/>
    </source>
</evidence>
<evidence type="ECO:0000256" key="1">
    <source>
        <dbReference type="ARBA" id="ARBA00022999"/>
    </source>
</evidence>
<dbReference type="AlphaFoldDB" id="A0A1A8J978"/>
<dbReference type="Gene3D" id="3.30.505.10">
    <property type="entry name" value="SH2 domain"/>
    <property type="match status" value="1"/>
</dbReference>
<dbReference type="PANTHER" id="PTHR14098">
    <property type="entry name" value="SH2 DOMAIN CONTAINING PROTEIN"/>
    <property type="match status" value="1"/>
</dbReference>
<dbReference type="SMART" id="SM00252">
    <property type="entry name" value="SH2"/>
    <property type="match status" value="1"/>
</dbReference>
<feature type="compositionally biased region" description="Pro residues" evidence="3">
    <location>
        <begin position="31"/>
        <end position="44"/>
    </location>
</feature>
<dbReference type="GO" id="GO:0005737">
    <property type="term" value="C:cytoplasm"/>
    <property type="evidence" value="ECO:0007669"/>
    <property type="project" value="UniProtKB-ARBA"/>
</dbReference>
<dbReference type="GO" id="GO:0035556">
    <property type="term" value="P:intracellular signal transduction"/>
    <property type="evidence" value="ECO:0007669"/>
    <property type="project" value="TreeGrafter"/>
</dbReference>
<gene>
    <name evidence="5" type="primary">SH2D6</name>
</gene>
<reference evidence="5" key="2">
    <citation type="submission" date="2016-06" db="EMBL/GenBank/DDBJ databases">
        <title>The genome of a short-lived fish provides insights into sex chromosome evolution and the genetic control of aging.</title>
        <authorList>
            <person name="Reichwald K."/>
            <person name="Felder M."/>
            <person name="Petzold A."/>
            <person name="Koch P."/>
            <person name="Groth M."/>
            <person name="Platzer M."/>
        </authorList>
    </citation>
    <scope>NUCLEOTIDE SEQUENCE</scope>
    <source>
        <tissue evidence="5">Brain</tissue>
    </source>
</reference>
<dbReference type="InterPro" id="IPR036860">
    <property type="entry name" value="SH2_dom_sf"/>
</dbReference>
<dbReference type="InterPro" id="IPR000980">
    <property type="entry name" value="SH2"/>
</dbReference>
<sequence length="191" mass="21392">MKPSLRGSSTSVFPPMPDKKSSDERRASTPRVPPPTPGAKPPLPGNMKDPKPMPPVPPMADTKPAGGLRKSRSFGTEEKDWFAGDCSRKEAEELLQRYKKDGVFLIRHSSNQSSTQPYTLAMLYQQKVYNIPVRFLEETQSYALGKEGKKNEEVFSSLDEMVSYHRKNQILLIDSRSQAKHTANLTQAARS</sequence>
<dbReference type="PROSITE" id="PS50001">
    <property type="entry name" value="SH2"/>
    <property type="match status" value="1"/>
</dbReference>
<accession>A0A1A8J978</accession>
<protein>
    <submittedName>
        <fullName evidence="5">SH2 domain containing 6</fullName>
    </submittedName>
</protein>